<sequence length="274" mass="31373">MVKTVKMFNDNFQTVLTDINGLKFLDYDEEGVEVRANTLEVKGKDGVLIGDSSFGPFNLILRFFYSGSDTQDYNLLKQRLRGLLFRREPFYIVHSDMPGKKYAVYCTENAITDIGTKYGSFEISFVVYKGYSESLKDTLDVNFLSDNWQFEGGLITDRDISYKHNNKRFSIWNGSYDTIDPLNHKLIIRIKGNAPNGFKMTNHMTGETFEYTGELKDYQTLTLHGVNPVIGESRVGVNTNHEWITLIPGMNNIEIDGNGMSNVSAEFEFNFIYR</sequence>
<name>A0A2C6WTM2_9STAP</name>
<evidence type="ECO:0000313" key="4">
    <source>
        <dbReference type="Proteomes" id="UP000223828"/>
    </source>
</evidence>
<accession>A0A2C6WTM2</accession>
<dbReference type="OrthoDB" id="2194642at2"/>
<evidence type="ECO:0000313" key="2">
    <source>
        <dbReference type="EMBL" id="PHK50797.1"/>
    </source>
</evidence>
<dbReference type="EMBL" id="MRZN01000001">
    <property type="protein sequence ID" value="PHK50797.1"/>
    <property type="molecule type" value="Genomic_DNA"/>
</dbReference>
<dbReference type="InterPro" id="IPR008841">
    <property type="entry name" value="Siphovirus-type_tail_N"/>
</dbReference>
<dbReference type="RefSeq" id="WP_099089030.1">
    <property type="nucleotide sequence ID" value="NZ_CP093217.1"/>
</dbReference>
<reference evidence="4" key="2">
    <citation type="submission" date="2017-10" db="EMBL/GenBank/DDBJ databases">
        <title>Staphylococcus edaphicus sp. nov., isolated in Antarctica, harbouring mecC gene and genomic islands essential in adaptation to extreme environment.</title>
        <authorList>
            <person name="Pantucek R."/>
            <person name="Sedlacek I."/>
            <person name="Indrakova A."/>
            <person name="Vrbovska V."/>
            <person name="Maslanova I."/>
            <person name="Kovarovic V."/>
            <person name="Svec P."/>
            <person name="Kralova S."/>
            <person name="Kristofova L."/>
            <person name="Keklakova J."/>
            <person name="Petras P."/>
            <person name="Doskar J."/>
        </authorList>
    </citation>
    <scope>NUCLEOTIDE SEQUENCE [LARGE SCALE GENOMIC DNA]</scope>
    <source>
        <strain evidence="4">CCM 5085</strain>
    </source>
</reference>
<protein>
    <submittedName>
        <fullName evidence="3">Phage tail family protein</fullName>
    </submittedName>
    <submittedName>
        <fullName evidence="2">Phage tail protein</fullName>
    </submittedName>
</protein>
<evidence type="ECO:0000259" key="1">
    <source>
        <dbReference type="Pfam" id="PF05709"/>
    </source>
</evidence>
<evidence type="ECO:0000313" key="3">
    <source>
        <dbReference type="EMBL" id="UQW82492.1"/>
    </source>
</evidence>
<dbReference type="Proteomes" id="UP000223828">
    <property type="component" value="Unassembled WGS sequence"/>
</dbReference>
<dbReference type="EMBL" id="CP093217">
    <property type="protein sequence ID" value="UQW82492.1"/>
    <property type="molecule type" value="Genomic_DNA"/>
</dbReference>
<reference evidence="2" key="1">
    <citation type="journal article" date="2017" name="Appl. Environ. Microbiol.">
        <title>Staphylococcus edaphicus sp. nov., isolated in Antarctica, harbours mecC gene and genomic islands with suspected role in adaptation to extreme environment.</title>
        <authorList>
            <person name="Pantucek R."/>
            <person name="Sedlacek I."/>
            <person name="Indrakova A."/>
            <person name="Vrbovska V."/>
            <person name="Maslanova I."/>
            <person name="Kovarovic V."/>
            <person name="Svec P."/>
            <person name="Kralova S."/>
            <person name="Kristofova L."/>
            <person name="Keklakova J."/>
            <person name="Petras P."/>
            <person name="Doskar J."/>
        </authorList>
    </citation>
    <scope>NUCLEOTIDE SEQUENCE</scope>
    <source>
        <strain evidence="2">CCM 8730</strain>
    </source>
</reference>
<dbReference type="AlphaFoldDB" id="A0A2C6WTM2"/>
<keyword evidence="5" id="KW-1185">Reference proteome</keyword>
<gene>
    <name evidence="2" type="ORF">BTJ66_00390</name>
    <name evidence="3" type="ORF">MNY58_05355</name>
</gene>
<evidence type="ECO:0000313" key="5">
    <source>
        <dbReference type="Proteomes" id="UP001056588"/>
    </source>
</evidence>
<dbReference type="Pfam" id="PF05709">
    <property type="entry name" value="Sipho_tail"/>
    <property type="match status" value="1"/>
</dbReference>
<feature type="domain" description="Siphovirus-type tail component RIFT-related" evidence="1">
    <location>
        <begin position="32"/>
        <end position="127"/>
    </location>
</feature>
<dbReference type="Gene3D" id="2.40.30.200">
    <property type="match status" value="1"/>
</dbReference>
<dbReference type="Proteomes" id="UP001056588">
    <property type="component" value="Chromosome"/>
</dbReference>
<reference evidence="2" key="3">
    <citation type="submission" date="2017-10" db="EMBL/GenBank/DDBJ databases">
        <authorList>
            <person name="Vrbovska V."/>
            <person name="Kovarovic V."/>
            <person name="Indrakova A."/>
        </authorList>
    </citation>
    <scope>NUCLEOTIDE SEQUENCE</scope>
    <source>
        <strain evidence="2">CCM 8730</strain>
    </source>
</reference>
<reference evidence="3" key="4">
    <citation type="submission" date="2022-03" db="EMBL/GenBank/DDBJ databases">
        <title>Complete Genome Sequence of Staphylococcus edaphicus strain CCM 8731.</title>
        <authorList>
            <person name="Rimmer C.O."/>
            <person name="Thomas J.C."/>
        </authorList>
    </citation>
    <scope>NUCLEOTIDE SEQUENCE</scope>
    <source>
        <strain evidence="3">CCM 8731</strain>
    </source>
</reference>
<organism evidence="2 4">
    <name type="scientific">Staphylococcus edaphicus</name>
    <dbReference type="NCBI Taxonomy" id="1955013"/>
    <lineage>
        <taxon>Bacteria</taxon>
        <taxon>Bacillati</taxon>
        <taxon>Bacillota</taxon>
        <taxon>Bacilli</taxon>
        <taxon>Bacillales</taxon>
        <taxon>Staphylococcaceae</taxon>
        <taxon>Staphylococcus</taxon>
    </lineage>
</organism>
<proteinExistence type="predicted"/>